<accession>I0GVC8</accession>
<sequence>MAKKNDVEAQLKAPFPLADLEWRVGSTFKEGTKGILLPFVTARAIQERLDQVFGVEGWKNKPDIYEQGVVCTLTATTADGKVIEKADGAEFSQVSGLKGGISGALKRAASAMGIGRYLYDLPVINVELDHKRFKGKVVALPDEFVPESEKTGATEVKIEYYGFAGSDGGYNNHRGASNSAPLGNVSEDEIKAAMDFVVRNDKYNEGKKMSEVWEKSLRFLANGRDKEQARAARIVARHKGIAL</sequence>
<keyword evidence="4" id="KW-0614">Plasmid</keyword>
<dbReference type="GO" id="GO:0006281">
    <property type="term" value="P:DNA repair"/>
    <property type="evidence" value="ECO:0007669"/>
    <property type="project" value="UniProtKB-KW"/>
</dbReference>
<dbReference type="RefSeq" id="WP_014426015.1">
    <property type="nucleotide sequence ID" value="NC_017069.1"/>
</dbReference>
<protein>
    <submittedName>
        <fullName evidence="4">Putative phage related protein</fullName>
    </submittedName>
</protein>
<keyword evidence="3" id="KW-0234">DNA repair</keyword>
<dbReference type="AlphaFoldDB" id="I0GVC8"/>
<dbReference type="OrthoDB" id="9805874at2"/>
<evidence type="ECO:0000256" key="1">
    <source>
        <dbReference type="ARBA" id="ARBA00006638"/>
    </source>
</evidence>
<dbReference type="InterPro" id="IPR041247">
    <property type="entry name" value="Rad52_fam"/>
</dbReference>
<dbReference type="Pfam" id="PF04098">
    <property type="entry name" value="Rad52_Rad22"/>
    <property type="match status" value="1"/>
</dbReference>
<evidence type="ECO:0000256" key="3">
    <source>
        <dbReference type="ARBA" id="ARBA00023204"/>
    </source>
</evidence>
<reference evidence="4 5" key="1">
    <citation type="submission" date="2011-10" db="EMBL/GenBank/DDBJ databases">
        <title>Whole genome sequence of Selenomonas ruminantium subsp. lactilytica TAM6421.</title>
        <authorList>
            <person name="Oguchi A."/>
            <person name="Ankai A."/>
            <person name="Kaneko J."/>
            <person name="Yamada-Narita S."/>
            <person name="Fukui S."/>
            <person name="Takahashi M."/>
            <person name="Onodera T."/>
            <person name="Kojima S."/>
            <person name="Fushimi T."/>
            <person name="Abe N."/>
            <person name="Kamio Y."/>
            <person name="Yamazaki S."/>
            <person name="Fujita N."/>
        </authorList>
    </citation>
    <scope>NUCLEOTIDE SEQUENCE [LARGE SCALE GENOMIC DNA]</scope>
    <source>
        <strain evidence="5">NBRC 103574 / TAM6421</strain>
        <plasmid evidence="4 5">pSRC4</plasmid>
    </source>
</reference>
<evidence type="ECO:0000313" key="5">
    <source>
        <dbReference type="Proteomes" id="UP000007887"/>
    </source>
</evidence>
<evidence type="ECO:0000256" key="2">
    <source>
        <dbReference type="ARBA" id="ARBA00022763"/>
    </source>
</evidence>
<dbReference type="PATRIC" id="fig|927704.6.peg.3479"/>
<gene>
    <name evidence="4" type="ordered locus">SELR_pSRC400640</name>
</gene>
<keyword evidence="2" id="KW-0227">DNA damage</keyword>
<dbReference type="HOGENOM" id="CLU_1141954_0_0_9"/>
<evidence type="ECO:0000313" key="4">
    <source>
        <dbReference type="EMBL" id="BAL84715.1"/>
    </source>
</evidence>
<dbReference type="Proteomes" id="UP000007887">
    <property type="component" value="Plasmid pSRC4"/>
</dbReference>
<dbReference type="EMBL" id="AP012294">
    <property type="protein sequence ID" value="BAL84715.1"/>
    <property type="molecule type" value="Genomic_DNA"/>
</dbReference>
<name>I0GVC8_SELRL</name>
<geneLocation type="plasmid" evidence="4 5">
    <name>pSRC4</name>
</geneLocation>
<comment type="similarity">
    <text evidence="1">Belongs to the RAD52 family.</text>
</comment>
<proteinExistence type="inferred from homology"/>
<organism evidence="4 5">
    <name type="scientific">Selenomonas ruminantium subsp. lactilytica (strain NBRC 103574 / TAM6421)</name>
    <dbReference type="NCBI Taxonomy" id="927704"/>
    <lineage>
        <taxon>Bacteria</taxon>
        <taxon>Bacillati</taxon>
        <taxon>Bacillota</taxon>
        <taxon>Negativicutes</taxon>
        <taxon>Selenomonadales</taxon>
        <taxon>Selenomonadaceae</taxon>
        <taxon>Selenomonas</taxon>
    </lineage>
</organism>
<dbReference type="KEGG" id="sri:SELR_pSRC400640"/>